<dbReference type="HOGENOM" id="CLU_000288_138_1_1"/>
<protein>
    <recommendedName>
        <fullName evidence="1">Heterokaryon incompatibility domain-containing protein</fullName>
    </recommendedName>
</protein>
<dbReference type="Proteomes" id="UP000006352">
    <property type="component" value="Unassembled WGS sequence"/>
</dbReference>
<evidence type="ECO:0000313" key="2">
    <source>
        <dbReference type="EMBL" id="CCM00042.1"/>
    </source>
</evidence>
<dbReference type="GeneID" id="24094953"/>
<accession>J4HUB5</accession>
<name>J4HUB5_9APHY</name>
<dbReference type="EMBL" id="HE796962">
    <property type="protein sequence ID" value="CCM00042.1"/>
    <property type="molecule type" value="Genomic_DNA"/>
</dbReference>
<dbReference type="Pfam" id="PF06985">
    <property type="entry name" value="HET"/>
    <property type="match status" value="1"/>
</dbReference>
<organism evidence="2 3">
    <name type="scientific">Fibroporia radiculosa</name>
    <dbReference type="NCBI Taxonomy" id="599839"/>
    <lineage>
        <taxon>Eukaryota</taxon>
        <taxon>Fungi</taxon>
        <taxon>Dikarya</taxon>
        <taxon>Basidiomycota</taxon>
        <taxon>Agaricomycotina</taxon>
        <taxon>Agaricomycetes</taxon>
        <taxon>Polyporales</taxon>
        <taxon>Fibroporiaceae</taxon>
        <taxon>Fibroporia</taxon>
    </lineage>
</organism>
<gene>
    <name evidence="2" type="ORF">FIBRA_02068</name>
</gene>
<evidence type="ECO:0000259" key="1">
    <source>
        <dbReference type="Pfam" id="PF06985"/>
    </source>
</evidence>
<dbReference type="InterPro" id="IPR010730">
    <property type="entry name" value="HET"/>
</dbReference>
<dbReference type="InParanoid" id="J4HUB5"/>
<feature type="domain" description="Heterokaryon incompatibility" evidence="1">
    <location>
        <begin position="85"/>
        <end position="174"/>
    </location>
</feature>
<reference evidence="2 3" key="1">
    <citation type="journal article" date="2012" name="Appl. Environ. Microbiol.">
        <title>Short-read sequencing for genomic analysis of the brown rot fungus Fibroporia radiculosa.</title>
        <authorList>
            <person name="Tang J.D."/>
            <person name="Perkins A.D."/>
            <person name="Sonstegard T.S."/>
            <person name="Schroeder S.G."/>
            <person name="Burgess S.C."/>
            <person name="Diehl S.V."/>
        </authorList>
    </citation>
    <scope>NUCLEOTIDE SEQUENCE [LARGE SCALE GENOMIC DNA]</scope>
    <source>
        <strain evidence="2 3">TFFH 294</strain>
    </source>
</reference>
<dbReference type="AlphaFoldDB" id="J4HUB5"/>
<evidence type="ECO:0000313" key="3">
    <source>
        <dbReference type="Proteomes" id="UP000006352"/>
    </source>
</evidence>
<dbReference type="OrthoDB" id="2753634at2759"/>
<dbReference type="STRING" id="599839.J4HUB5"/>
<dbReference type="RefSeq" id="XP_012179325.1">
    <property type="nucleotide sequence ID" value="XM_012323935.1"/>
</dbReference>
<sequence length="489" mass="55636">MSSEEVLDIFTRFIHDEMPIRLINLYSLQLVDRFAVKDHFQVHVLDMITQDAIQQKMSDPFFARKLTNTPREDAIRELVQGIVRYAIFSHRWLDSGEPTYEDMLRRDRPTGPGYDKLLQFCSVARQYVGVDFGWSDTCCIDKSSSAELDESIRSMFKWYKTAHICVVLLSQTASVANLHRDQWFRRGWTLQELLAPVTLKFFGKGWADLTSWPYDIHRDFRLRDIPPSSIVSAIAKGSGIDERTLLAELAQGPHSIPLRMSWAARRRTTRGEDRAYSLMGIFDVSFPIAYGEGSQRAFARLIEAIMQSSPTTDILHWAGYPGSSYTSRALPSSPDSYDYPVVSDHRIQLSTRQQMVLTNLGLQITLLILPVESVSQHKTQQEQSGGLENSELRLHCEAFEIGEVTVKIKGGWEFGSRPAFALGVYNYFEAPESGLHLHELSAAYLLSGVPYGQSWIKISTDDIITFHVPYCTEWKIRPAIGFSLTTLFL</sequence>
<proteinExistence type="predicted"/>
<dbReference type="PANTHER" id="PTHR10622">
    <property type="entry name" value="HET DOMAIN-CONTAINING PROTEIN"/>
    <property type="match status" value="1"/>
</dbReference>
<keyword evidence="3" id="KW-1185">Reference proteome</keyword>
<dbReference type="PANTHER" id="PTHR10622:SF10">
    <property type="entry name" value="HET DOMAIN-CONTAINING PROTEIN"/>
    <property type="match status" value="1"/>
</dbReference>